<feature type="transmembrane region" description="Helical" evidence="9">
    <location>
        <begin position="441"/>
        <end position="463"/>
    </location>
</feature>
<dbReference type="Gene3D" id="3.90.770.10">
    <property type="entry name" value="3-hydroxy-3-methylglutaryl-coenzyme A Reductase, Chain A, domain 2"/>
    <property type="match status" value="1"/>
</dbReference>
<dbReference type="InterPro" id="IPR002202">
    <property type="entry name" value="HMG_CoA_Rdtase"/>
</dbReference>
<dbReference type="InterPro" id="IPR023076">
    <property type="entry name" value="HMG_CoA_Rdtase_CS"/>
</dbReference>
<dbReference type="UniPathway" id="UPA00058">
    <property type="reaction ID" value="UER00103"/>
</dbReference>
<evidence type="ECO:0000256" key="3">
    <source>
        <dbReference type="ARBA" id="ARBA00022692"/>
    </source>
</evidence>
<dbReference type="NCBIfam" id="TIGR00533">
    <property type="entry name" value="HMG_CoA_R_NADP"/>
    <property type="match status" value="1"/>
</dbReference>
<keyword evidence="3 9" id="KW-0812">Transmembrane</keyword>
<evidence type="ECO:0000259" key="10">
    <source>
        <dbReference type="PROSITE" id="PS50156"/>
    </source>
</evidence>
<dbReference type="PROSITE" id="PS50156">
    <property type="entry name" value="SSD"/>
    <property type="match status" value="1"/>
</dbReference>
<dbReference type="PANTHER" id="PTHR10572:SF24">
    <property type="entry name" value="3-HYDROXY-3-METHYLGLUTARYL-COENZYME A REDUCTASE"/>
    <property type="match status" value="1"/>
</dbReference>
<keyword evidence="6 9" id="KW-1133">Transmembrane helix</keyword>
<evidence type="ECO:0000256" key="2">
    <source>
        <dbReference type="ARBA" id="ARBA00007661"/>
    </source>
</evidence>
<dbReference type="InterPro" id="IPR009023">
    <property type="entry name" value="HMG_CoA_Rdtase_NAD(P)-bd_sf"/>
</dbReference>
<reference evidence="11 12" key="1">
    <citation type="journal article" date="2018" name="MBio">
        <title>Comparative Genomics Reveals the Core Gene Toolbox for the Fungus-Insect Symbiosis.</title>
        <authorList>
            <person name="Wang Y."/>
            <person name="Stata M."/>
            <person name="Wang W."/>
            <person name="Stajich J.E."/>
            <person name="White M.M."/>
            <person name="Moncalvo J.M."/>
        </authorList>
    </citation>
    <scope>NUCLEOTIDE SEQUENCE [LARGE SCALE GENOMIC DNA]</scope>
    <source>
        <strain evidence="11 12">SWE-8-4</strain>
    </source>
</reference>
<keyword evidence="4 9" id="KW-0256">Endoplasmic reticulum</keyword>
<dbReference type="AlphaFoldDB" id="A0A2T9Y337"/>
<dbReference type="STRING" id="133385.A0A2T9Y337"/>
<dbReference type="EC" id="1.1.1.34" evidence="9"/>
<dbReference type="InterPro" id="IPR009029">
    <property type="entry name" value="HMG_CoA_Rdtase_sub-bd_dom_sf"/>
</dbReference>
<comment type="subcellular location">
    <subcellularLocation>
        <location evidence="1 9">Endoplasmic reticulum membrane</location>
        <topology evidence="1 9">Multi-pass membrane protein</topology>
    </subcellularLocation>
</comment>
<keyword evidence="12" id="KW-1185">Reference proteome</keyword>
<dbReference type="EMBL" id="MBFR01000616">
    <property type="protein sequence ID" value="PVU86723.1"/>
    <property type="molecule type" value="Genomic_DNA"/>
</dbReference>
<dbReference type="FunFam" id="3.90.770.10:FF:000001">
    <property type="entry name" value="3-hydroxy-3-methylglutaryl coenzyme A reductase"/>
    <property type="match status" value="1"/>
</dbReference>
<dbReference type="GO" id="GO:0016126">
    <property type="term" value="P:sterol biosynthetic process"/>
    <property type="evidence" value="ECO:0007669"/>
    <property type="project" value="TreeGrafter"/>
</dbReference>
<sequence length="1181" mass="131077">MLAFIKFCSKKPIESLSAVIVTTLVCSYWVWLLLNTEELFKPKNSQIPSFELQYKISSDQSVPFFSLLDHTEHVPSSASNFQLRLLTLRIENSFEAVGILQPQYVETIQNITAEITEFPVLKPNSHTTFSFLDIAENNNGKPIIFCPFTNTTIDTNSALSKPFDNSYLLLDKRYSSKNSLLSARGVVIAFLLRASTSEQRHLNDIWWERITEAFQNTDSSLYNFIKHKHSSLPIADDSTDYKNLSFSFSSLINRSGFSTLAAVALNYFWNLADLIESATSSEISLVSVAYCIVLILLIHLFVSMKKFGSNISIAFSILVSQVASFIMSLAALSVFGIKVDYVALMESLPYIIIFNGFDKHLLLTKSVLLVSSHHYNKNIKSKNFERDSNFKPLNPETVSHLVVKGFKNCYPIFIREYSFTLVAFIFGFISGIPGLVQFSLFAFFVLLLDIILMITVFLPMLTLKLNLIYARSSVFKKLVLNSNSQEAINYKSLIQNASENDSNFMSKIKINIFIGYVAMIFMDFKILPSAFFSNTVSPDPLLTSIESTGSVFLDTLIKPLLFNASDVIKDYPFYLNLSTPLQYYIKPQTLTISQNILESKLSSFIKSFPTLQNNFILFAFFSSLSLNVYFFIRSRYSIPPVNQSSAKNISKISSFYSSLNLTQLTDSSTFNVSHSVTTSETNSESEEDTNIKSKICTKEHSEKNLKNIKSYSTLESPQKADISCKTMASNKTRSLLPSKQFIDNITLSNQHKKIYDRLQEHGPQALTDQELIVLVQTGLVPQYSLEARLEDHIRAVKIRRSILFDKMNKDENISFKLPYKSYDYSSVTNQCCENVIGFLPIPVGLAGPLLINDESLFIPMATTEGALIASTSRGCKAISLSGGVKSFLLNDGMTRGPCLELPDLSTAYDLKMWLDSEDGFGEIKANFESTSRFAKLLSTKATLSGRLIFIRFRTFTGDAMGMNMISKGTEKSLRLILERFPGSKVVAISGNYCTDKKPAAINWIEGRGKSIVAEAIIPPNVVQTVLKTTVSDLIDVNTKKNLVGSAMAGALGGFNAHAANILTAIFLATGQDPAQNVESSNCLTFMQEVDGNLVVNITMPSIEVGTVGGGTSLLPQQSCLSMLKCVGPSRDKPGSNAQRLAKIIAGCVMAGELSLLAALASGDLVKSHIKLNRKPQTTLKE</sequence>
<evidence type="ECO:0000256" key="1">
    <source>
        <dbReference type="ARBA" id="ARBA00004477"/>
    </source>
</evidence>
<dbReference type="PROSITE" id="PS00318">
    <property type="entry name" value="HMG_COA_REDUCTASE_2"/>
    <property type="match status" value="1"/>
</dbReference>
<evidence type="ECO:0000256" key="9">
    <source>
        <dbReference type="RuleBase" id="RU361219"/>
    </source>
</evidence>
<dbReference type="SUPFAM" id="SSF55035">
    <property type="entry name" value="NAD-binding domain of HMG-CoA reductase"/>
    <property type="match status" value="1"/>
</dbReference>
<evidence type="ECO:0000256" key="4">
    <source>
        <dbReference type="ARBA" id="ARBA00022824"/>
    </source>
</evidence>
<feature type="transmembrane region" description="Helical" evidence="9">
    <location>
        <begin position="417"/>
        <end position="435"/>
    </location>
</feature>
<dbReference type="GO" id="GO:0005789">
    <property type="term" value="C:endoplasmic reticulum membrane"/>
    <property type="evidence" value="ECO:0007669"/>
    <property type="project" value="UniProtKB-SubCell"/>
</dbReference>
<dbReference type="PROSITE" id="PS50065">
    <property type="entry name" value="HMG_COA_REDUCTASE_4"/>
    <property type="match status" value="1"/>
</dbReference>
<dbReference type="Gene3D" id="3.30.70.420">
    <property type="entry name" value="Hydroxymethylglutaryl-CoA reductase, class I/II, NAD/NADP-binding domain"/>
    <property type="match status" value="1"/>
</dbReference>
<dbReference type="GO" id="GO:0008299">
    <property type="term" value="P:isoprenoid biosynthetic process"/>
    <property type="evidence" value="ECO:0007669"/>
    <property type="project" value="InterPro"/>
</dbReference>
<evidence type="ECO:0000256" key="8">
    <source>
        <dbReference type="ARBA" id="ARBA00023136"/>
    </source>
</evidence>
<feature type="transmembrane region" description="Helical" evidence="9">
    <location>
        <begin position="283"/>
        <end position="302"/>
    </location>
</feature>
<comment type="pathway">
    <text evidence="9">Metabolic intermediate biosynthesis; (R)-mevalonate biosynthesis; (R)-mevalonate from acetyl-CoA: step 3/3.</text>
</comment>
<keyword evidence="7 9" id="KW-0560">Oxidoreductase</keyword>
<keyword evidence="8 9" id="KW-0472">Membrane</keyword>
<gene>
    <name evidence="11" type="ORF">BB561_006585</name>
</gene>
<dbReference type="PROSITE" id="PS00066">
    <property type="entry name" value="HMG_COA_REDUCTASE_1"/>
    <property type="match status" value="1"/>
</dbReference>
<comment type="caution">
    <text evidence="11">The sequence shown here is derived from an EMBL/GenBank/DDBJ whole genome shotgun (WGS) entry which is preliminary data.</text>
</comment>
<dbReference type="GO" id="GO:0005778">
    <property type="term" value="C:peroxisomal membrane"/>
    <property type="evidence" value="ECO:0007669"/>
    <property type="project" value="TreeGrafter"/>
</dbReference>
<keyword evidence="5 9" id="KW-0521">NADP</keyword>
<organism evidence="11 12">
    <name type="scientific">Smittium simulii</name>
    <dbReference type="NCBI Taxonomy" id="133385"/>
    <lineage>
        <taxon>Eukaryota</taxon>
        <taxon>Fungi</taxon>
        <taxon>Fungi incertae sedis</taxon>
        <taxon>Zoopagomycota</taxon>
        <taxon>Kickxellomycotina</taxon>
        <taxon>Harpellomycetes</taxon>
        <taxon>Harpellales</taxon>
        <taxon>Legeriomycetaceae</taxon>
        <taxon>Smittium</taxon>
    </lineage>
</organism>
<feature type="transmembrane region" description="Helical" evidence="9">
    <location>
        <begin position="15"/>
        <end position="34"/>
    </location>
</feature>
<dbReference type="Gene3D" id="1.10.3270.10">
    <property type="entry name" value="HMGR, N-terminal domain"/>
    <property type="match status" value="1"/>
</dbReference>
<comment type="catalytic activity">
    <reaction evidence="9">
        <text>(R)-mevalonate + 2 NADP(+) + CoA = (3S)-3-hydroxy-3-methylglutaryl-CoA + 2 NADPH + 2 H(+)</text>
        <dbReference type="Rhea" id="RHEA:15989"/>
        <dbReference type="ChEBI" id="CHEBI:15378"/>
        <dbReference type="ChEBI" id="CHEBI:36464"/>
        <dbReference type="ChEBI" id="CHEBI:43074"/>
        <dbReference type="ChEBI" id="CHEBI:57287"/>
        <dbReference type="ChEBI" id="CHEBI:57783"/>
        <dbReference type="ChEBI" id="CHEBI:58349"/>
        <dbReference type="EC" id="1.1.1.34"/>
    </reaction>
</comment>
<protein>
    <recommendedName>
        <fullName evidence="9">3-hydroxy-3-methylglutaryl coenzyme A reductase</fullName>
        <shortName evidence="9">HMG-CoA reductase</shortName>
        <ecNumber evidence="9">1.1.1.34</ecNumber>
    </recommendedName>
</protein>
<evidence type="ECO:0000313" key="12">
    <source>
        <dbReference type="Proteomes" id="UP000245383"/>
    </source>
</evidence>
<dbReference type="SUPFAM" id="SSF56542">
    <property type="entry name" value="Substrate-binding domain of HMG-CoA reductase"/>
    <property type="match status" value="1"/>
</dbReference>
<dbReference type="FunFam" id="3.30.70.420:FF:000001">
    <property type="entry name" value="3-hydroxy-3-methylglutaryl coenzyme A reductase"/>
    <property type="match status" value="1"/>
</dbReference>
<dbReference type="OrthoDB" id="310654at2759"/>
<evidence type="ECO:0000256" key="7">
    <source>
        <dbReference type="ARBA" id="ARBA00023002"/>
    </source>
</evidence>
<dbReference type="InterPro" id="IPR053958">
    <property type="entry name" value="HMGCR/SNAP/NPC1-like_SSD"/>
</dbReference>
<dbReference type="PANTHER" id="PTHR10572">
    <property type="entry name" value="3-HYDROXY-3-METHYLGLUTARYL-COENZYME A REDUCTASE"/>
    <property type="match status" value="1"/>
</dbReference>
<dbReference type="Pfam" id="PF12349">
    <property type="entry name" value="Sterol-sensing"/>
    <property type="match status" value="1"/>
</dbReference>
<feature type="domain" description="SSD" evidence="10">
    <location>
        <begin position="282"/>
        <end position="463"/>
    </location>
</feature>
<evidence type="ECO:0000256" key="6">
    <source>
        <dbReference type="ARBA" id="ARBA00022989"/>
    </source>
</evidence>
<dbReference type="InterPro" id="IPR023282">
    <property type="entry name" value="HMG_CoA_Rdtase_N"/>
</dbReference>
<dbReference type="GO" id="GO:0015936">
    <property type="term" value="P:coenzyme A metabolic process"/>
    <property type="evidence" value="ECO:0007669"/>
    <property type="project" value="InterPro"/>
</dbReference>
<dbReference type="Proteomes" id="UP000245383">
    <property type="component" value="Unassembled WGS sequence"/>
</dbReference>
<dbReference type="CDD" id="cd00643">
    <property type="entry name" value="HMG-CoA_reductase_classI"/>
    <property type="match status" value="1"/>
</dbReference>
<dbReference type="InterPro" id="IPR000731">
    <property type="entry name" value="SSD"/>
</dbReference>
<proteinExistence type="inferred from homology"/>
<feature type="transmembrane region" description="Helical" evidence="9">
    <location>
        <begin position="314"/>
        <end position="335"/>
    </location>
</feature>
<dbReference type="PRINTS" id="PR00071">
    <property type="entry name" value="HMGCOARDTASE"/>
</dbReference>
<name>A0A2T9Y337_9FUNG</name>
<dbReference type="InterPro" id="IPR023074">
    <property type="entry name" value="HMG_CoA_Rdtase_cat_sf"/>
</dbReference>
<dbReference type="GO" id="GO:0004420">
    <property type="term" value="F:hydroxymethylglutaryl-CoA reductase (NADPH) activity"/>
    <property type="evidence" value="ECO:0007669"/>
    <property type="project" value="UniProtKB-EC"/>
</dbReference>
<feature type="transmembrane region" description="Helical" evidence="9">
    <location>
        <begin position="512"/>
        <end position="532"/>
    </location>
</feature>
<evidence type="ECO:0000313" key="11">
    <source>
        <dbReference type="EMBL" id="PVU86723.1"/>
    </source>
</evidence>
<dbReference type="InterPro" id="IPR004554">
    <property type="entry name" value="HMG_CoA_Rdtase_eu_arc"/>
</dbReference>
<evidence type="ECO:0000256" key="5">
    <source>
        <dbReference type="ARBA" id="ARBA00022857"/>
    </source>
</evidence>
<dbReference type="Pfam" id="PF00368">
    <property type="entry name" value="HMG-CoA_red"/>
    <property type="match status" value="1"/>
</dbReference>
<comment type="similarity">
    <text evidence="2 9">Belongs to the HMG-CoA reductase family.</text>
</comment>
<accession>A0A2T9Y337</accession>